<accession>A0A0S2TC29</accession>
<reference evidence="3" key="1">
    <citation type="submission" date="2015-10" db="EMBL/GenBank/DDBJ databases">
        <title>Description of Candidatus Tenderia electrophaga gen. nov, sp. nov., an Uncultivated Electroautotroph from a Biocathode Enrichment.</title>
        <authorList>
            <person name="Eddie B.J."/>
            <person name="Malanoski A.P."/>
            <person name="Wang Z."/>
            <person name="Hall R.J."/>
            <person name="Oh S.D."/>
            <person name="Heiner C."/>
            <person name="Lin B."/>
            <person name="Strycharz-Glaven S.M."/>
        </authorList>
    </citation>
    <scope>NUCLEOTIDE SEQUENCE [LARGE SCALE GENOMIC DNA]</scope>
    <source>
        <strain evidence="3">NRL1</strain>
    </source>
</reference>
<feature type="transmembrane region" description="Helical" evidence="1">
    <location>
        <begin position="6"/>
        <end position="23"/>
    </location>
</feature>
<dbReference type="InterPro" id="IPR033881">
    <property type="entry name" value="vWA_BatA_type"/>
</dbReference>
<evidence type="ECO:0000259" key="2">
    <source>
        <dbReference type="PROSITE" id="PS50234"/>
    </source>
</evidence>
<dbReference type="PANTHER" id="PTHR22550:SF18">
    <property type="entry name" value="VWFA DOMAIN-CONTAINING PROTEIN"/>
    <property type="match status" value="1"/>
</dbReference>
<organism evidence="3 4">
    <name type="scientific">Candidatus Tenderia electrophaga</name>
    <dbReference type="NCBI Taxonomy" id="1748243"/>
    <lineage>
        <taxon>Bacteria</taxon>
        <taxon>Pseudomonadati</taxon>
        <taxon>Pseudomonadota</taxon>
        <taxon>Gammaproteobacteria</taxon>
        <taxon>Candidatus Tenderiales</taxon>
        <taxon>Candidatus Tenderiaceae</taxon>
        <taxon>Candidatus Tenderia</taxon>
    </lineage>
</organism>
<dbReference type="InterPro" id="IPR036465">
    <property type="entry name" value="vWFA_dom_sf"/>
</dbReference>
<protein>
    <submittedName>
        <fullName evidence="3">BatB protein</fullName>
    </submittedName>
</protein>
<evidence type="ECO:0000313" key="4">
    <source>
        <dbReference type="Proteomes" id="UP000055136"/>
    </source>
</evidence>
<evidence type="ECO:0000256" key="1">
    <source>
        <dbReference type="SAM" id="Phobius"/>
    </source>
</evidence>
<name>A0A0S2TC29_9GAMM</name>
<dbReference type="AlphaFoldDB" id="A0A0S2TC29"/>
<feature type="transmembrane region" description="Helical" evidence="1">
    <location>
        <begin position="304"/>
        <end position="325"/>
    </location>
</feature>
<dbReference type="Gene3D" id="3.40.50.410">
    <property type="entry name" value="von Willebrand factor, type A domain"/>
    <property type="match status" value="1"/>
</dbReference>
<dbReference type="InterPro" id="IPR002035">
    <property type="entry name" value="VWF_A"/>
</dbReference>
<dbReference type="CDD" id="cd01467">
    <property type="entry name" value="vWA_BatA_type"/>
    <property type="match status" value="1"/>
</dbReference>
<gene>
    <name evidence="3" type="ORF">Tel_05900</name>
</gene>
<dbReference type="STRING" id="1748243.Tel_05900"/>
<evidence type="ECO:0000313" key="3">
    <source>
        <dbReference type="EMBL" id="ALP52720.1"/>
    </source>
</evidence>
<dbReference type="EMBL" id="CP013099">
    <property type="protein sequence ID" value="ALP52720.1"/>
    <property type="molecule type" value="Genomic_DNA"/>
</dbReference>
<keyword evidence="4" id="KW-1185">Reference proteome</keyword>
<dbReference type="PROSITE" id="PS50234">
    <property type="entry name" value="VWFA"/>
    <property type="match status" value="1"/>
</dbReference>
<feature type="domain" description="VWFA" evidence="2">
    <location>
        <begin position="91"/>
        <end position="288"/>
    </location>
</feature>
<feature type="transmembrane region" description="Helical" evidence="1">
    <location>
        <begin position="57"/>
        <end position="74"/>
    </location>
</feature>
<dbReference type="Proteomes" id="UP000055136">
    <property type="component" value="Chromosome"/>
</dbReference>
<proteinExistence type="predicted"/>
<keyword evidence="1" id="KW-1133">Transmembrane helix</keyword>
<dbReference type="Pfam" id="PF00092">
    <property type="entry name" value="VWA"/>
    <property type="match status" value="1"/>
</dbReference>
<dbReference type="InterPro" id="IPR050768">
    <property type="entry name" value="UPF0353/GerABKA_families"/>
</dbReference>
<dbReference type="SUPFAM" id="SSF53300">
    <property type="entry name" value="vWA-like"/>
    <property type="match status" value="1"/>
</dbReference>
<keyword evidence="1" id="KW-0812">Transmembrane</keyword>
<sequence length="333" mass="36614">MIQFEWLWAFALVPLPLLLRLLLPAAQSRQDAALRVPFIEDFQVIGERSVHFKQRRWPLLLASLAWLFLVTAAARPQWLGEPIELPTTGRDLMLAVDLSGSMDTLDFQLSGRVVNRLEATQAIAGEFIQRRVGDRVGLILFGAQAYLQTPLTFDRQTVRTLLYEAVIGLAGQATAIGDAIGLMVKRLGDEHATDQVMILLTDGANTAGEVSPLKAAELAADKGLKIYTIGIGADEMVVQSLFGRQRVNPSADLDEGLLTAIADKTGGRYFRARDTEELQQVYGLIDQLEPSEQEAQVFRPLQALYVYPLGAAMALATALILALSLPEVRRRHG</sequence>
<dbReference type="SMART" id="SM00327">
    <property type="entry name" value="VWA"/>
    <property type="match status" value="1"/>
</dbReference>
<dbReference type="KEGG" id="tee:Tel_05900"/>
<dbReference type="PANTHER" id="PTHR22550">
    <property type="entry name" value="SPORE GERMINATION PROTEIN"/>
    <property type="match status" value="1"/>
</dbReference>
<keyword evidence="1" id="KW-0472">Membrane</keyword>